<reference evidence="18" key="1">
    <citation type="submission" date="2020-10" db="EMBL/GenBank/DDBJ databases">
        <authorList>
            <person name="Gilroy R."/>
        </authorList>
    </citation>
    <scope>NUCLEOTIDE SEQUENCE</scope>
    <source>
        <strain evidence="18">ChiSjej4B22-9803</strain>
    </source>
</reference>
<evidence type="ECO:0000256" key="16">
    <source>
        <dbReference type="RuleBase" id="RU003651"/>
    </source>
</evidence>
<feature type="binding site" evidence="15">
    <location>
        <position position="540"/>
    </location>
    <ligand>
        <name>Zn(2+)</name>
        <dbReference type="ChEBI" id="CHEBI:29105"/>
        <note>catalytic</note>
    </ligand>
</feature>
<comment type="function">
    <text evidence="15">Acts as a processive, ATP-dependent zinc metallopeptidase for both cytoplasmic and membrane proteins. Plays a role in the quality control of integral membrane proteins.</text>
</comment>
<dbReference type="InterPro" id="IPR003959">
    <property type="entry name" value="ATPase_AAA_core"/>
</dbReference>
<dbReference type="AlphaFoldDB" id="A0A9D1S5I7"/>
<evidence type="ECO:0000256" key="2">
    <source>
        <dbReference type="ARBA" id="ARBA00010044"/>
    </source>
</evidence>
<evidence type="ECO:0000256" key="5">
    <source>
        <dbReference type="ARBA" id="ARBA00022692"/>
    </source>
</evidence>
<dbReference type="FunFam" id="3.40.50.300:FF:000001">
    <property type="entry name" value="ATP-dependent zinc metalloprotease FtsH"/>
    <property type="match status" value="1"/>
</dbReference>
<dbReference type="InterPro" id="IPR003960">
    <property type="entry name" value="ATPase_AAA_CS"/>
</dbReference>
<keyword evidence="11 15" id="KW-1133">Transmembrane helix</keyword>
<dbReference type="NCBIfam" id="TIGR01241">
    <property type="entry name" value="FtsH_fam"/>
    <property type="match status" value="1"/>
</dbReference>
<evidence type="ECO:0000256" key="8">
    <source>
        <dbReference type="ARBA" id="ARBA00022801"/>
    </source>
</evidence>
<keyword evidence="5 15" id="KW-0812">Transmembrane</keyword>
<evidence type="ECO:0000256" key="11">
    <source>
        <dbReference type="ARBA" id="ARBA00022989"/>
    </source>
</evidence>
<dbReference type="GO" id="GO:0004176">
    <property type="term" value="F:ATP-dependent peptidase activity"/>
    <property type="evidence" value="ECO:0007669"/>
    <property type="project" value="InterPro"/>
</dbReference>
<keyword evidence="12 15" id="KW-0482">Metalloprotease</keyword>
<dbReference type="GO" id="GO:0005886">
    <property type="term" value="C:plasma membrane"/>
    <property type="evidence" value="ECO:0007669"/>
    <property type="project" value="UniProtKB-SubCell"/>
</dbReference>
<gene>
    <name evidence="15 18" type="primary">ftsH</name>
    <name evidence="18" type="ORF">IAB04_01570</name>
</gene>
<comment type="similarity">
    <text evidence="14 15">In the central section; belongs to the AAA ATPase family.</text>
</comment>
<evidence type="ECO:0000256" key="12">
    <source>
        <dbReference type="ARBA" id="ARBA00023049"/>
    </source>
</evidence>
<dbReference type="InterPro" id="IPR041569">
    <property type="entry name" value="AAA_lid_3"/>
</dbReference>
<dbReference type="FunFam" id="1.10.8.60:FF:000001">
    <property type="entry name" value="ATP-dependent zinc metalloprotease FtsH"/>
    <property type="match status" value="1"/>
</dbReference>
<feature type="binding site" evidence="15">
    <location>
        <begin position="240"/>
        <end position="247"/>
    </location>
    <ligand>
        <name>ATP</name>
        <dbReference type="ChEBI" id="CHEBI:30616"/>
    </ligand>
</feature>
<name>A0A9D1S5I7_9FIRM</name>
<comment type="caution">
    <text evidence="18">The sequence shown here is derived from an EMBL/GenBank/DDBJ whole genome shotgun (WGS) entry which is preliminary data.</text>
</comment>
<keyword evidence="13 15" id="KW-0472">Membrane</keyword>
<organism evidence="18 19">
    <name type="scientific">Candidatus Avimonoglobus intestinipullorum</name>
    <dbReference type="NCBI Taxonomy" id="2840699"/>
    <lineage>
        <taxon>Bacteria</taxon>
        <taxon>Bacillati</taxon>
        <taxon>Bacillota</taxon>
        <taxon>Clostridia</taxon>
        <taxon>Eubacteriales</taxon>
        <taxon>Candidatus Avimonoglobus</taxon>
    </lineage>
</organism>
<evidence type="ECO:0000256" key="1">
    <source>
        <dbReference type="ARBA" id="ARBA00004370"/>
    </source>
</evidence>
<dbReference type="Gene3D" id="1.20.58.760">
    <property type="entry name" value="Peptidase M41"/>
    <property type="match status" value="1"/>
</dbReference>
<dbReference type="FunFam" id="1.20.58.760:FF:000001">
    <property type="entry name" value="ATP-dependent zinc metalloprotease FtsH"/>
    <property type="match status" value="1"/>
</dbReference>
<dbReference type="SUPFAM" id="SSF140990">
    <property type="entry name" value="FtsH protease domain-like"/>
    <property type="match status" value="1"/>
</dbReference>
<comment type="similarity">
    <text evidence="16">Belongs to the AAA ATPase family.</text>
</comment>
<keyword evidence="9 15" id="KW-0862">Zinc</keyword>
<feature type="binding site" evidence="15">
    <location>
        <position position="463"/>
    </location>
    <ligand>
        <name>Zn(2+)</name>
        <dbReference type="ChEBI" id="CHEBI:29105"/>
        <note>catalytic</note>
    </ligand>
</feature>
<feature type="transmembrane region" description="Helical" evidence="15">
    <location>
        <begin position="20"/>
        <end position="41"/>
    </location>
</feature>
<dbReference type="SUPFAM" id="SSF52540">
    <property type="entry name" value="P-loop containing nucleoside triphosphate hydrolases"/>
    <property type="match status" value="1"/>
</dbReference>
<keyword evidence="4 15" id="KW-0645">Protease</keyword>
<dbReference type="SMART" id="SM00382">
    <property type="entry name" value="AAA"/>
    <property type="match status" value="1"/>
</dbReference>
<dbReference type="GO" id="GO:0030163">
    <property type="term" value="P:protein catabolic process"/>
    <property type="evidence" value="ECO:0007669"/>
    <property type="project" value="UniProtKB-UniRule"/>
</dbReference>
<proteinExistence type="inferred from homology"/>
<dbReference type="PANTHER" id="PTHR23076:SF113">
    <property type="entry name" value="ATP-DEPENDENT ZINC METALLOPROTEASE FTSH 1, CHLOROPLASTIC-RELATED"/>
    <property type="match status" value="1"/>
</dbReference>
<keyword evidence="8 15" id="KW-0378">Hydrolase</keyword>
<dbReference type="Pfam" id="PF06480">
    <property type="entry name" value="FtsH_ext"/>
    <property type="match status" value="1"/>
</dbReference>
<comment type="cofactor">
    <cofactor evidence="15">
        <name>Zn(2+)</name>
        <dbReference type="ChEBI" id="CHEBI:29105"/>
    </cofactor>
    <text evidence="15">Binds 1 zinc ion per subunit.</text>
</comment>
<evidence type="ECO:0000259" key="17">
    <source>
        <dbReference type="SMART" id="SM00382"/>
    </source>
</evidence>
<keyword evidence="7 15" id="KW-0547">Nucleotide-binding</keyword>
<dbReference type="HAMAP" id="MF_01458">
    <property type="entry name" value="FtsH"/>
    <property type="match status" value="1"/>
</dbReference>
<evidence type="ECO:0000256" key="7">
    <source>
        <dbReference type="ARBA" id="ARBA00022741"/>
    </source>
</evidence>
<dbReference type="GO" id="GO:0005524">
    <property type="term" value="F:ATP binding"/>
    <property type="evidence" value="ECO:0007669"/>
    <property type="project" value="UniProtKB-UniRule"/>
</dbReference>
<evidence type="ECO:0000256" key="13">
    <source>
        <dbReference type="ARBA" id="ARBA00023136"/>
    </source>
</evidence>
<dbReference type="InterPro" id="IPR027417">
    <property type="entry name" value="P-loop_NTPase"/>
</dbReference>
<sequence>MNDKKPNNQKKPSLPRNPFFMFLLLSIVFTVLLNSLLSYLLSPQEKEIYYSEFIQMVKNDEVEEVQLSAEKIVIYKKEEQQTEQQQQPQSGFFMFPSLQQEQRNLPQIGGTIYYTGNIGDPDLYDLLDEHGVKYTRPVTERNAIVDFFLTWILPFGLMYLLVFLLMRFLTKKMGGGGGFMSVGQSNAKIYMENKTGVTFKDVAGQEEAKESLDEIVDFLHNPAKYTAIGAKQPKGALLVGPPGTGKTLLAKAVAGEANVPFFSLSGSEFVEMFVGVGASRVRDLFKQAADKAPCIIFIDEIDAIGKSRDNAYGGGGNDEREQTLNQLLAEMDGFDSSKGVVILAATNRPEILDKALLRPGRFDRRIIVEKPDLKGREDILKVHSKDVRMSKDVDLHEIALATSGAVGADLANMVNEAALRAVRFNRTEVLQEDLMEAVEVIIAGKEKKDRILSEKEKQIVAYHEVGHALATALQKHTDPVQKITIVPRTKGSLGYTLSTPEEEHYLISKDEIESELVILLAGRAAEELVFNTKTTGAANDIERASELARNMITQYGMSDKFGMIALESLQNKYLDGRSVSNCSEETQTQIDNEVIALLKTSYEKAQSLLRDNMDALKGISEYLIEKETITGKQFMEIFNQYQEQPKLEAAPETSEE</sequence>
<dbReference type="InterPro" id="IPR011546">
    <property type="entry name" value="Pept_M41_FtsH_extracell"/>
</dbReference>
<protein>
    <recommendedName>
        <fullName evidence="15">ATP-dependent zinc metalloprotease FtsH</fullName>
        <ecNumber evidence="15">3.4.24.-</ecNumber>
    </recommendedName>
</protein>
<dbReference type="GO" id="GO:0004222">
    <property type="term" value="F:metalloendopeptidase activity"/>
    <property type="evidence" value="ECO:0007669"/>
    <property type="project" value="InterPro"/>
</dbReference>
<dbReference type="PANTHER" id="PTHR23076">
    <property type="entry name" value="METALLOPROTEASE M41 FTSH"/>
    <property type="match status" value="1"/>
</dbReference>
<dbReference type="PROSITE" id="PS00674">
    <property type="entry name" value="AAA"/>
    <property type="match status" value="1"/>
</dbReference>
<evidence type="ECO:0000256" key="6">
    <source>
        <dbReference type="ARBA" id="ARBA00022723"/>
    </source>
</evidence>
<dbReference type="Gene3D" id="3.30.720.210">
    <property type="match status" value="1"/>
</dbReference>
<evidence type="ECO:0000256" key="4">
    <source>
        <dbReference type="ARBA" id="ARBA00022670"/>
    </source>
</evidence>
<dbReference type="InterPro" id="IPR037219">
    <property type="entry name" value="Peptidase_M41-like"/>
</dbReference>
<dbReference type="Pfam" id="PF01434">
    <property type="entry name" value="Peptidase_M41"/>
    <property type="match status" value="1"/>
</dbReference>
<dbReference type="Gene3D" id="1.10.8.60">
    <property type="match status" value="1"/>
</dbReference>
<dbReference type="InterPro" id="IPR003593">
    <property type="entry name" value="AAA+_ATPase"/>
</dbReference>
<dbReference type="Pfam" id="PF17862">
    <property type="entry name" value="AAA_lid_3"/>
    <property type="match status" value="1"/>
</dbReference>
<evidence type="ECO:0000256" key="15">
    <source>
        <dbReference type="HAMAP-Rule" id="MF_01458"/>
    </source>
</evidence>
<reference evidence="18" key="2">
    <citation type="journal article" date="2021" name="PeerJ">
        <title>Extensive microbial diversity within the chicken gut microbiome revealed by metagenomics and culture.</title>
        <authorList>
            <person name="Gilroy R."/>
            <person name="Ravi A."/>
            <person name="Getino M."/>
            <person name="Pursley I."/>
            <person name="Horton D.L."/>
            <person name="Alikhan N.F."/>
            <person name="Baker D."/>
            <person name="Gharbi K."/>
            <person name="Hall N."/>
            <person name="Watson M."/>
            <person name="Adriaenssens E.M."/>
            <person name="Foster-Nyarko E."/>
            <person name="Jarju S."/>
            <person name="Secka A."/>
            <person name="Antonio M."/>
            <person name="Oren A."/>
            <person name="Chaudhuri R.R."/>
            <person name="La Ragione R."/>
            <person name="Hildebrand F."/>
            <person name="Pallen M.J."/>
        </authorList>
    </citation>
    <scope>NUCLEOTIDE SEQUENCE</scope>
    <source>
        <strain evidence="18">ChiSjej4B22-9803</strain>
    </source>
</reference>
<evidence type="ECO:0000313" key="19">
    <source>
        <dbReference type="Proteomes" id="UP000824111"/>
    </source>
</evidence>
<evidence type="ECO:0000256" key="9">
    <source>
        <dbReference type="ARBA" id="ARBA00022833"/>
    </source>
</evidence>
<evidence type="ECO:0000256" key="3">
    <source>
        <dbReference type="ARBA" id="ARBA00022475"/>
    </source>
</evidence>
<dbReference type="CDD" id="cd19501">
    <property type="entry name" value="RecA-like_FtsH"/>
    <property type="match status" value="1"/>
</dbReference>
<evidence type="ECO:0000256" key="14">
    <source>
        <dbReference type="ARBA" id="ARBA00061570"/>
    </source>
</evidence>
<comment type="subcellular location">
    <subcellularLocation>
        <location evidence="15">Cell membrane</location>
        <topology evidence="15">Multi-pass membrane protein</topology>
        <orientation evidence="15">Cytoplasmic side</orientation>
    </subcellularLocation>
    <subcellularLocation>
        <location evidence="1">Membrane</location>
    </subcellularLocation>
</comment>
<evidence type="ECO:0000256" key="10">
    <source>
        <dbReference type="ARBA" id="ARBA00022840"/>
    </source>
</evidence>
<evidence type="ECO:0000313" key="18">
    <source>
        <dbReference type="EMBL" id="HIU48034.1"/>
    </source>
</evidence>
<keyword evidence="3 15" id="KW-1003">Cell membrane</keyword>
<comment type="subunit">
    <text evidence="15">Homohexamer.</text>
</comment>
<dbReference type="Gene3D" id="3.40.50.300">
    <property type="entry name" value="P-loop containing nucleotide triphosphate hydrolases"/>
    <property type="match status" value="1"/>
</dbReference>
<dbReference type="EC" id="3.4.24.-" evidence="15"/>
<dbReference type="Proteomes" id="UP000824111">
    <property type="component" value="Unassembled WGS sequence"/>
</dbReference>
<dbReference type="EMBL" id="DVND01000036">
    <property type="protein sequence ID" value="HIU48034.1"/>
    <property type="molecule type" value="Genomic_DNA"/>
</dbReference>
<accession>A0A9D1S5I7</accession>
<feature type="transmembrane region" description="Helical" evidence="15">
    <location>
        <begin position="143"/>
        <end position="165"/>
    </location>
</feature>
<dbReference type="GO" id="GO:0006508">
    <property type="term" value="P:proteolysis"/>
    <property type="evidence" value="ECO:0007669"/>
    <property type="project" value="UniProtKB-KW"/>
</dbReference>
<dbReference type="InterPro" id="IPR005936">
    <property type="entry name" value="FtsH"/>
</dbReference>
<comment type="similarity">
    <text evidence="2 15">In the C-terminal section; belongs to the peptidase M41 family.</text>
</comment>
<dbReference type="GO" id="GO:0016887">
    <property type="term" value="F:ATP hydrolysis activity"/>
    <property type="evidence" value="ECO:0007669"/>
    <property type="project" value="UniProtKB-UniRule"/>
</dbReference>
<dbReference type="InterPro" id="IPR000642">
    <property type="entry name" value="Peptidase_M41"/>
</dbReference>
<feature type="domain" description="AAA+ ATPase" evidence="17">
    <location>
        <begin position="232"/>
        <end position="372"/>
    </location>
</feature>
<keyword evidence="6 15" id="KW-0479">Metal-binding</keyword>
<dbReference type="Pfam" id="PF00004">
    <property type="entry name" value="AAA"/>
    <property type="match status" value="1"/>
</dbReference>
<feature type="binding site" evidence="15">
    <location>
        <position position="467"/>
    </location>
    <ligand>
        <name>Zn(2+)</name>
        <dbReference type="ChEBI" id="CHEBI:29105"/>
        <note>catalytic</note>
    </ligand>
</feature>
<dbReference type="GO" id="GO:0008270">
    <property type="term" value="F:zinc ion binding"/>
    <property type="evidence" value="ECO:0007669"/>
    <property type="project" value="UniProtKB-UniRule"/>
</dbReference>
<feature type="active site" evidence="15">
    <location>
        <position position="464"/>
    </location>
</feature>
<keyword evidence="10 15" id="KW-0067">ATP-binding</keyword>